<keyword evidence="1" id="KW-0732">Signal</keyword>
<organism evidence="7 8">
    <name type="scientific">Rathayibacter festucae DSM 15932</name>
    <dbReference type="NCBI Taxonomy" id="1328866"/>
    <lineage>
        <taxon>Bacteria</taxon>
        <taxon>Bacillati</taxon>
        <taxon>Actinomycetota</taxon>
        <taxon>Actinomycetes</taxon>
        <taxon>Micrococcales</taxon>
        <taxon>Microbacteriaceae</taxon>
        <taxon>Rathayibacter</taxon>
    </lineage>
</organism>
<name>A0A3Q9UYJ6_9MICO</name>
<evidence type="ECO:0000313" key="8">
    <source>
        <dbReference type="Proteomes" id="UP000285317"/>
    </source>
</evidence>
<dbReference type="InterPro" id="IPR025141">
    <property type="entry name" value="DUF4082"/>
</dbReference>
<evidence type="ECO:0000256" key="2">
    <source>
        <dbReference type="SAM" id="MobiDB-lite"/>
    </source>
</evidence>
<feature type="compositionally biased region" description="Low complexity" evidence="2">
    <location>
        <begin position="11"/>
        <end position="29"/>
    </location>
</feature>
<evidence type="ECO:0000259" key="6">
    <source>
        <dbReference type="Pfam" id="PF20254"/>
    </source>
</evidence>
<dbReference type="PROSITE" id="PS51318">
    <property type="entry name" value="TAT"/>
    <property type="match status" value="1"/>
</dbReference>
<keyword evidence="3" id="KW-0812">Transmembrane</keyword>
<dbReference type="EMBL" id="CP028137">
    <property type="protein sequence ID" value="AZZ53530.1"/>
    <property type="molecule type" value="Genomic_DNA"/>
</dbReference>
<evidence type="ECO:0000256" key="1">
    <source>
        <dbReference type="ARBA" id="ARBA00022729"/>
    </source>
</evidence>
<sequence length="1252" mass="128504">MDPAPAPRTPLTPRTSLTPRTALTPRLLPPTRRGRLRASLLAIAAAAALVVVGLVVPTASADTACAPGQNAIVCENAKPGTDPSVWDITGAGDPSIQGYSTDISVNVGQRIDFKIDTDAAAYSIDVYRTGWYAGKGARLITSVTPSAALPQVQPECLSDVTTELYDCGTWAVSAGWDVPSTAVSGVYVALLTRADTGGRSQITFVVRDTASTSAVLFQTSDPTWQAYNTYGGSNFYSGGANGRAYKLSYNRPVTTRGDNQGRDFYFANEFPLVRFLERNGYDVSYFSGVDTDRFGSALKQHRSFLSVGHDEYWSGAQRANVTAARDAGVNLQFLSGNENYWRTRYEPSPTAGGQDYRTVVTYKETWANAKTDPSPESTGTWRDPRFASVANGGGRPENSLAGTLYMVNYSDLPVTVSAAEGKLRLWRNTSLTGLAAGSSAALAPHTIGYESNEDVDNGARPPGLIRLSTTTGAVPEYLQDFGTTVAAGTTRHNLTLYKAASGALVFSAGSVQWTWGLDQQHDGNGAAADVRMQQAQVNLFADMGVQPTTLMSGLVAATKSTDTAGPTVAVSNPSGATSKANGSTVSVSGTASDAAGKVAGVEVSTDGSTWHPATGTTSWSYSYVQHGAGTGSIRVRAVDDSANIGAVTSRAVTITGTATVFGAEVPKTADSGDVDPATLGLRFTPSADGFIQGVRFFKSAANTGAHTGTLWSVDGRQLATVAFANETASGWQTATFGAPVAVTAGTTYVVSYTTTIGHYSAADWFWSSTGYAAAPLTVAGGFGATPAGVYSTTGGFPTDSYRANNYYVDAVYSTVDATPLSVGSQTPLAGSSSVAPSTKVSAVFSKAVTASTVAMTLKTAAGASVAGSTSYNATTRTAVFTPTAPLAASTGYTATLAGTATGGGTVTAGGSWTFTTQAPDTVAGACPCRLFDDSTTPGIAQVAEGTPVTLGTRFAPLVDGTITSLRFYKGPGNTGTHVGTLSNADTGAEIGRATFTAESTAGWQQVTFATPVAVTGGTDYVAAYTTTTGNYSATINGFGSGSTRGPLVTASDSGAYTYSGGFAGQRSTTNYLVDVSFTPSAAPTPTPTPTPATPAGTRLFADATPATASAEDSSSVEVGMAFTASTAGSATGIAFYKGSRNTGTHVGSLWDASGMRIAQVTFTGETATGWQSAAFATPVELVPGARYTVSYLAPAGYYAATGAGLASPVTNGALTSASGDNGVYRYGSGGVVPSSSYNSTNYFVDVYFQAKG</sequence>
<evidence type="ECO:0000256" key="3">
    <source>
        <dbReference type="SAM" id="Phobius"/>
    </source>
</evidence>
<dbReference type="Gene3D" id="2.60.40.10">
    <property type="entry name" value="Immunoglobulins"/>
    <property type="match status" value="1"/>
</dbReference>
<feature type="domain" description="DUF4082" evidence="5">
    <location>
        <begin position="1103"/>
        <end position="1244"/>
    </location>
</feature>
<feature type="region of interest" description="Disordered" evidence="2">
    <location>
        <begin position="1"/>
        <end position="29"/>
    </location>
</feature>
<dbReference type="Gene3D" id="2.60.40.3710">
    <property type="match status" value="1"/>
</dbReference>
<dbReference type="Pfam" id="PF20254">
    <property type="entry name" value="DMFA2_C"/>
    <property type="match status" value="1"/>
</dbReference>
<dbReference type="InterPro" id="IPR046540">
    <property type="entry name" value="DMFA2_C"/>
</dbReference>
<feature type="domain" description="SbsA Ig-like" evidence="4">
    <location>
        <begin position="816"/>
        <end position="916"/>
    </location>
</feature>
<reference evidence="8" key="1">
    <citation type="submission" date="2018-03" db="EMBL/GenBank/DDBJ databases">
        <title>Bacteriophage NCPPB3778 and a type I-E CRISPR drive the evolution of the US Biological Select Agent, Rathayibacter toxicus.</title>
        <authorList>
            <person name="Davis E.W.II."/>
            <person name="Tabima J.F."/>
            <person name="Weisberg A.J."/>
            <person name="Dantas Lopes L."/>
            <person name="Wiseman M.S."/>
            <person name="Wiseman M.S."/>
            <person name="Pupko T."/>
            <person name="Belcher M.S."/>
            <person name="Sechler A.J."/>
            <person name="Tancos M.A."/>
            <person name="Schroeder B.K."/>
            <person name="Murray T.D."/>
            <person name="Luster D.G."/>
            <person name="Schneider W.L."/>
            <person name="Rogers E."/>
            <person name="Andreote F.D."/>
            <person name="Grunwald N.J."/>
            <person name="Putnam M.L."/>
            <person name="Chang J.H."/>
        </authorList>
    </citation>
    <scope>NUCLEOTIDE SEQUENCE [LARGE SCALE GENOMIC DNA]</scope>
    <source>
        <strain evidence="8">DSM 15932</strain>
    </source>
</reference>
<proteinExistence type="predicted"/>
<dbReference type="GO" id="GO:0005975">
    <property type="term" value="P:carbohydrate metabolic process"/>
    <property type="evidence" value="ECO:0007669"/>
    <property type="project" value="UniProtKB-ARBA"/>
</dbReference>
<keyword evidence="3" id="KW-1133">Transmembrane helix</keyword>
<dbReference type="Proteomes" id="UP000285317">
    <property type="component" value="Chromosome"/>
</dbReference>
<dbReference type="Pfam" id="PF13205">
    <property type="entry name" value="Big_5"/>
    <property type="match status" value="1"/>
</dbReference>
<evidence type="ECO:0000313" key="7">
    <source>
        <dbReference type="EMBL" id="AZZ53530.1"/>
    </source>
</evidence>
<dbReference type="AlphaFoldDB" id="A0A3Q9UYJ6"/>
<evidence type="ECO:0000259" key="5">
    <source>
        <dbReference type="Pfam" id="PF13313"/>
    </source>
</evidence>
<feature type="compositionally biased region" description="Pro residues" evidence="2">
    <location>
        <begin position="1082"/>
        <end position="1092"/>
    </location>
</feature>
<dbReference type="Pfam" id="PF13313">
    <property type="entry name" value="DUF4082"/>
    <property type="match status" value="3"/>
</dbReference>
<dbReference type="KEGG" id="rfs:C1I64_16800"/>
<feature type="region of interest" description="Disordered" evidence="2">
    <location>
        <begin position="1079"/>
        <end position="1098"/>
    </location>
</feature>
<dbReference type="RefSeq" id="WP_127887982.1">
    <property type="nucleotide sequence ID" value="NZ_CP028137.1"/>
</dbReference>
<feature type="compositionally biased region" description="Pro residues" evidence="2">
    <location>
        <begin position="1"/>
        <end position="10"/>
    </location>
</feature>
<evidence type="ECO:0008006" key="9">
    <source>
        <dbReference type="Google" id="ProtNLM"/>
    </source>
</evidence>
<feature type="domain" description="DUF4082" evidence="5">
    <location>
        <begin position="935"/>
        <end position="1073"/>
    </location>
</feature>
<evidence type="ECO:0000259" key="4">
    <source>
        <dbReference type="Pfam" id="PF13205"/>
    </source>
</evidence>
<feature type="transmembrane region" description="Helical" evidence="3">
    <location>
        <begin position="36"/>
        <end position="56"/>
    </location>
</feature>
<dbReference type="InterPro" id="IPR013783">
    <property type="entry name" value="Ig-like_fold"/>
</dbReference>
<dbReference type="InterPro" id="IPR032812">
    <property type="entry name" value="SbsA_Ig"/>
</dbReference>
<feature type="domain" description="N,N-dimethylformamidase beta subunit-like C-terminal" evidence="6">
    <location>
        <begin position="124"/>
        <end position="520"/>
    </location>
</feature>
<gene>
    <name evidence="7" type="ORF">C1I64_16800</name>
</gene>
<keyword evidence="3" id="KW-0472">Membrane</keyword>
<feature type="region of interest" description="Disordered" evidence="2">
    <location>
        <begin position="563"/>
        <end position="589"/>
    </location>
</feature>
<feature type="domain" description="DUF4082" evidence="5">
    <location>
        <begin position="664"/>
        <end position="808"/>
    </location>
</feature>
<accession>A0A3Q9UYJ6</accession>
<dbReference type="InterPro" id="IPR006311">
    <property type="entry name" value="TAT_signal"/>
</dbReference>
<dbReference type="InterPro" id="IPR014756">
    <property type="entry name" value="Ig_E-set"/>
</dbReference>
<protein>
    <recommendedName>
        <fullName evidence="9">Ig-like domain-containing protein</fullName>
    </recommendedName>
</protein>
<dbReference type="SUPFAM" id="SSF81296">
    <property type="entry name" value="E set domains"/>
    <property type="match status" value="1"/>
</dbReference>